<dbReference type="InterPro" id="IPR010499">
    <property type="entry name" value="AraC_E-bd"/>
</dbReference>
<dbReference type="Pfam" id="PF14526">
    <property type="entry name" value="Cass2"/>
    <property type="match status" value="1"/>
</dbReference>
<proteinExistence type="predicted"/>
<dbReference type="Gene3D" id="3.20.80.10">
    <property type="entry name" value="Regulatory factor, effector binding domain"/>
    <property type="match status" value="1"/>
</dbReference>
<gene>
    <name evidence="2" type="ORF">D0C36_14620</name>
</gene>
<dbReference type="RefSeq" id="WP_117392353.1">
    <property type="nucleotide sequence ID" value="NZ_QWDC01000002.1"/>
</dbReference>
<sequence>MNLKSRIQEIGSKKLIGKKVVMSFADNKTQQLWQGFMPYKGNIKFRLNNDLICLQVYNALPQLENFDPTATFQKWALAEVYEISEVPDGMEIFELPGGLYAVFDYKGRAIDFGPTFRYILGEWLPQSDYEIDDRPHFEVLGTKYKNNDPESEEEIWIPVKPKQ</sequence>
<protein>
    <submittedName>
        <fullName evidence="2">AraC family transcriptional regulator</fullName>
    </submittedName>
</protein>
<reference evidence="2 3" key="1">
    <citation type="submission" date="2018-08" db="EMBL/GenBank/DDBJ databases">
        <title>Mucilaginibacter sp. MYSH2.</title>
        <authorList>
            <person name="Seo T."/>
        </authorList>
    </citation>
    <scope>NUCLEOTIDE SEQUENCE [LARGE SCALE GENOMIC DNA]</scope>
    <source>
        <strain evidence="2 3">MYSH2</strain>
    </source>
</reference>
<keyword evidence="3" id="KW-1185">Reference proteome</keyword>
<dbReference type="InterPro" id="IPR050908">
    <property type="entry name" value="SmbC-like"/>
</dbReference>
<evidence type="ECO:0000313" key="2">
    <source>
        <dbReference type="EMBL" id="RFZ92644.1"/>
    </source>
</evidence>
<evidence type="ECO:0000313" key="3">
    <source>
        <dbReference type="Proteomes" id="UP000264217"/>
    </source>
</evidence>
<dbReference type="SUPFAM" id="SSF55136">
    <property type="entry name" value="Probable bacterial effector-binding domain"/>
    <property type="match status" value="1"/>
</dbReference>
<dbReference type="PANTHER" id="PTHR40055:SF1">
    <property type="entry name" value="TRANSCRIPTIONAL REGULATOR YGIV-RELATED"/>
    <property type="match status" value="1"/>
</dbReference>
<dbReference type="InterPro" id="IPR029441">
    <property type="entry name" value="Cass2"/>
</dbReference>
<evidence type="ECO:0000259" key="1">
    <source>
        <dbReference type="SMART" id="SM00871"/>
    </source>
</evidence>
<dbReference type="InterPro" id="IPR011256">
    <property type="entry name" value="Reg_factor_effector_dom_sf"/>
</dbReference>
<name>A0A372NUF2_9SPHI</name>
<dbReference type="PANTHER" id="PTHR40055">
    <property type="entry name" value="TRANSCRIPTIONAL REGULATOR YGIV-RELATED"/>
    <property type="match status" value="1"/>
</dbReference>
<dbReference type="SMART" id="SM00871">
    <property type="entry name" value="AraC_E_bind"/>
    <property type="match status" value="1"/>
</dbReference>
<dbReference type="EMBL" id="QWDC01000002">
    <property type="protein sequence ID" value="RFZ92644.1"/>
    <property type="molecule type" value="Genomic_DNA"/>
</dbReference>
<accession>A0A372NUF2</accession>
<dbReference type="Proteomes" id="UP000264217">
    <property type="component" value="Unassembled WGS sequence"/>
</dbReference>
<dbReference type="OrthoDB" id="8560232at2"/>
<feature type="domain" description="AraC effector-binding" evidence="1">
    <location>
        <begin position="3"/>
        <end position="160"/>
    </location>
</feature>
<organism evidence="2 3">
    <name type="scientific">Mucilaginibacter conchicola</name>
    <dbReference type="NCBI Taxonomy" id="2303333"/>
    <lineage>
        <taxon>Bacteria</taxon>
        <taxon>Pseudomonadati</taxon>
        <taxon>Bacteroidota</taxon>
        <taxon>Sphingobacteriia</taxon>
        <taxon>Sphingobacteriales</taxon>
        <taxon>Sphingobacteriaceae</taxon>
        <taxon>Mucilaginibacter</taxon>
    </lineage>
</organism>
<comment type="caution">
    <text evidence="2">The sequence shown here is derived from an EMBL/GenBank/DDBJ whole genome shotgun (WGS) entry which is preliminary data.</text>
</comment>
<dbReference type="AlphaFoldDB" id="A0A372NUF2"/>